<gene>
    <name evidence="1" type="ORF">AVEN_142472_1</name>
</gene>
<dbReference type="Gene3D" id="1.10.640.10">
    <property type="entry name" value="Haem peroxidase domain superfamily, animal type"/>
    <property type="match status" value="1"/>
</dbReference>
<evidence type="ECO:0000313" key="1">
    <source>
        <dbReference type="EMBL" id="GBM19219.1"/>
    </source>
</evidence>
<dbReference type="InterPro" id="IPR010255">
    <property type="entry name" value="Haem_peroxidase_sf"/>
</dbReference>
<dbReference type="Proteomes" id="UP000499080">
    <property type="component" value="Unassembled WGS sequence"/>
</dbReference>
<accession>A0A4Y2DSW1</accession>
<protein>
    <submittedName>
        <fullName evidence="1">Uncharacterized protein</fullName>
    </submittedName>
</protein>
<dbReference type="Pfam" id="PF03098">
    <property type="entry name" value="An_peroxidase"/>
    <property type="match status" value="1"/>
</dbReference>
<dbReference type="GO" id="GO:0004601">
    <property type="term" value="F:peroxidase activity"/>
    <property type="evidence" value="ECO:0007669"/>
    <property type="project" value="InterPro"/>
</dbReference>
<dbReference type="InterPro" id="IPR019791">
    <property type="entry name" value="Haem_peroxidase_animal"/>
</dbReference>
<reference evidence="1 2" key="1">
    <citation type="journal article" date="2019" name="Sci. Rep.">
        <title>Orb-weaving spider Araneus ventricosus genome elucidates the spidroin gene catalogue.</title>
        <authorList>
            <person name="Kono N."/>
            <person name="Nakamura H."/>
            <person name="Ohtoshi R."/>
            <person name="Moran D.A.P."/>
            <person name="Shinohara A."/>
            <person name="Yoshida Y."/>
            <person name="Fujiwara M."/>
            <person name="Mori M."/>
            <person name="Tomita M."/>
            <person name="Arakawa K."/>
        </authorList>
    </citation>
    <scope>NUCLEOTIDE SEQUENCE [LARGE SCALE GENOMIC DNA]</scope>
</reference>
<dbReference type="PROSITE" id="PS50292">
    <property type="entry name" value="PEROXIDASE_3"/>
    <property type="match status" value="1"/>
</dbReference>
<dbReference type="GO" id="GO:0006979">
    <property type="term" value="P:response to oxidative stress"/>
    <property type="evidence" value="ECO:0007669"/>
    <property type="project" value="InterPro"/>
</dbReference>
<dbReference type="InterPro" id="IPR037120">
    <property type="entry name" value="Haem_peroxidase_sf_animal"/>
</dbReference>
<dbReference type="OrthoDB" id="823504at2759"/>
<name>A0A4Y2DSW1_ARAVE</name>
<sequence>MLISLLEQRAQKNGVTSAIDVSQLYGTNEESSKELRALDGTGKLKHNDTSVGCLLPSGKGPNDLFCPKGEASKCFMSGISAYSS</sequence>
<dbReference type="GO" id="GO:0020037">
    <property type="term" value="F:heme binding"/>
    <property type="evidence" value="ECO:0007669"/>
    <property type="project" value="InterPro"/>
</dbReference>
<evidence type="ECO:0000313" key="2">
    <source>
        <dbReference type="Proteomes" id="UP000499080"/>
    </source>
</evidence>
<organism evidence="1 2">
    <name type="scientific">Araneus ventricosus</name>
    <name type="common">Orbweaver spider</name>
    <name type="synonym">Epeira ventricosa</name>
    <dbReference type="NCBI Taxonomy" id="182803"/>
    <lineage>
        <taxon>Eukaryota</taxon>
        <taxon>Metazoa</taxon>
        <taxon>Ecdysozoa</taxon>
        <taxon>Arthropoda</taxon>
        <taxon>Chelicerata</taxon>
        <taxon>Arachnida</taxon>
        <taxon>Araneae</taxon>
        <taxon>Araneomorphae</taxon>
        <taxon>Entelegynae</taxon>
        <taxon>Araneoidea</taxon>
        <taxon>Araneidae</taxon>
        <taxon>Araneus</taxon>
    </lineage>
</organism>
<proteinExistence type="predicted"/>
<dbReference type="EMBL" id="BGPR01000419">
    <property type="protein sequence ID" value="GBM19219.1"/>
    <property type="molecule type" value="Genomic_DNA"/>
</dbReference>
<comment type="caution">
    <text evidence="1">The sequence shown here is derived from an EMBL/GenBank/DDBJ whole genome shotgun (WGS) entry which is preliminary data.</text>
</comment>
<dbReference type="AlphaFoldDB" id="A0A4Y2DSW1"/>
<dbReference type="SUPFAM" id="SSF48113">
    <property type="entry name" value="Heme-dependent peroxidases"/>
    <property type="match status" value="1"/>
</dbReference>
<keyword evidence="2" id="KW-1185">Reference proteome</keyword>